<reference evidence="5" key="1">
    <citation type="submission" date="2019-11" db="EMBL/GenBank/DDBJ databases">
        <title>Characterization of Clostridium perfringens isolates from swine manure treated agricultural soils.</title>
        <authorList>
            <person name="Wushke S.T."/>
        </authorList>
    </citation>
    <scope>NUCLEOTIDE SEQUENCE</scope>
    <source>
        <strain evidence="5">X94</strain>
    </source>
</reference>
<dbReference type="AlphaFoldDB" id="A0AAW9I6J8"/>
<protein>
    <recommendedName>
        <fullName evidence="4">Zinc finger CHC2-type domain-containing protein</fullName>
    </recommendedName>
</protein>
<keyword evidence="1" id="KW-0479">Metal-binding</keyword>
<dbReference type="SUPFAM" id="SSF57783">
    <property type="entry name" value="Zinc beta-ribbon"/>
    <property type="match status" value="1"/>
</dbReference>
<gene>
    <name evidence="5" type="ORF">GNF68_13455</name>
</gene>
<sequence>MNRIELLKEKAKSTPIIDIIDRLTPGLKWRNKGVAKVTCCPFHQEKTPSFHVYQKEGKEFYKCQGCGASGDVISYVSNIKECSFVAALEIITGESVHDPNSPEYEITKKLKAQKKYPIEDGYFRVFDDIYFYYDYKDQLESCKIKYLIVDSEGSIIKKSFSQHLIKNNSIDFHSSLNKLPNTLYNLTQIVSKNKEGKTIFVVEGEKDCNTLIYKGLVATTPRESGEWTEEMVQVFAGADVVVIPDTGEAGSKRANIVIAAIEDIVKSLKVCYAPGLADLGDNKDITDWFEVGNTKQQLLEHIKFFCLDLKNKNELQQDYHGVYYLKTEKIDGEEIDVKKYITNFQVISAEHINNIDEGQPSYQLSLKNIFNEVIEVNIEHESFIEVSNFNKSLKHMNFDFKGNSTMLKTFRLWLNYFVTKRTISCSINGTREFNNEYLLVTEHGAMNSKGEINKTIKASNVLRPCDLPLVETINKYSLEELNKYLFSWNKYEIVNIQLGSAFAYAMVHHFINNGLKLHFSLVAGEAGSGKSTSIESVIMPLSGLSDEFYKKSCANSSFYTMTRNLGSTNLPVFYDEYKPSQWAGKLQYKANEISNILRSLYDRSAAERGNGHEIVQYNVFAPLFLIGEETFADEEGALFERSAISFLTREGKELPGARSSMEYLKNNKTLIMQLGKLLYMTSLGLTNEEFKQIYSEALTECNEFSSMLSSDRVYNSLVNIVTGFKLFNKACAAIGVAAVEIEIKQLAIFFKDHCQSGNERTLSEVEKFFAAIDEMYEGVPYSRVIGYNPNGHFYHLNLKQIYSDINNFDIKNVLGYDVITPTNLKKQLKAKGWLLFDGKSKPQRVIGEEKLLRGYSIKADELRKLNLGIFS</sequence>
<dbReference type="GO" id="GO:0003899">
    <property type="term" value="F:DNA-directed RNA polymerase activity"/>
    <property type="evidence" value="ECO:0007669"/>
    <property type="project" value="InterPro"/>
</dbReference>
<evidence type="ECO:0000256" key="3">
    <source>
        <dbReference type="ARBA" id="ARBA00022833"/>
    </source>
</evidence>
<dbReference type="GO" id="GO:0006269">
    <property type="term" value="P:DNA replication, synthesis of primer"/>
    <property type="evidence" value="ECO:0007669"/>
    <property type="project" value="TreeGrafter"/>
</dbReference>
<dbReference type="GO" id="GO:0003677">
    <property type="term" value="F:DNA binding"/>
    <property type="evidence" value="ECO:0007669"/>
    <property type="project" value="InterPro"/>
</dbReference>
<dbReference type="SMART" id="SM00400">
    <property type="entry name" value="ZnF_CHCC"/>
    <property type="match status" value="1"/>
</dbReference>
<accession>A0AAW9I6J8</accession>
<evidence type="ECO:0000259" key="4">
    <source>
        <dbReference type="SMART" id="SM00400"/>
    </source>
</evidence>
<keyword evidence="2" id="KW-0863">Zinc-finger</keyword>
<keyword evidence="3" id="KW-0862">Zinc</keyword>
<dbReference type="Proteomes" id="UP001288778">
    <property type="component" value="Unassembled WGS sequence"/>
</dbReference>
<dbReference type="InterPro" id="IPR050219">
    <property type="entry name" value="DnaG_primase"/>
</dbReference>
<comment type="caution">
    <text evidence="5">The sequence shown here is derived from an EMBL/GenBank/DDBJ whole genome shotgun (WGS) entry which is preliminary data.</text>
</comment>
<organism evidence="5 6">
    <name type="scientific">Clostridium perfringens</name>
    <dbReference type="NCBI Taxonomy" id="1502"/>
    <lineage>
        <taxon>Bacteria</taxon>
        <taxon>Bacillati</taxon>
        <taxon>Bacillota</taxon>
        <taxon>Clostridia</taxon>
        <taxon>Eubacteriales</taxon>
        <taxon>Clostridiaceae</taxon>
        <taxon>Clostridium</taxon>
    </lineage>
</organism>
<evidence type="ECO:0000313" key="5">
    <source>
        <dbReference type="EMBL" id="MDZ4910046.1"/>
    </source>
</evidence>
<dbReference type="InterPro" id="IPR036977">
    <property type="entry name" value="DNA_primase_Znf_CHC2"/>
</dbReference>
<dbReference type="Pfam" id="PF01807">
    <property type="entry name" value="Zn_ribbon_DnaG"/>
    <property type="match status" value="1"/>
</dbReference>
<evidence type="ECO:0000256" key="1">
    <source>
        <dbReference type="ARBA" id="ARBA00022723"/>
    </source>
</evidence>
<evidence type="ECO:0000256" key="2">
    <source>
        <dbReference type="ARBA" id="ARBA00022771"/>
    </source>
</evidence>
<dbReference type="Gene3D" id="3.40.1360.10">
    <property type="match status" value="1"/>
</dbReference>
<dbReference type="Gene3D" id="3.90.580.10">
    <property type="entry name" value="Zinc finger, CHC2-type domain"/>
    <property type="match status" value="1"/>
</dbReference>
<feature type="domain" description="Zinc finger CHC2-type" evidence="4">
    <location>
        <begin position="36"/>
        <end position="92"/>
    </location>
</feature>
<dbReference type="PANTHER" id="PTHR30313:SF2">
    <property type="entry name" value="DNA PRIMASE"/>
    <property type="match status" value="1"/>
</dbReference>
<dbReference type="RefSeq" id="WP_198621233.1">
    <property type="nucleotide sequence ID" value="NZ_JACOIF010000077.1"/>
</dbReference>
<dbReference type="PANTHER" id="PTHR30313">
    <property type="entry name" value="DNA PRIMASE"/>
    <property type="match status" value="1"/>
</dbReference>
<dbReference type="InterPro" id="IPR002694">
    <property type="entry name" value="Znf_CHC2"/>
</dbReference>
<dbReference type="GO" id="GO:0008270">
    <property type="term" value="F:zinc ion binding"/>
    <property type="evidence" value="ECO:0007669"/>
    <property type="project" value="UniProtKB-KW"/>
</dbReference>
<dbReference type="EMBL" id="WNUI01000056">
    <property type="protein sequence ID" value="MDZ4910046.1"/>
    <property type="molecule type" value="Genomic_DNA"/>
</dbReference>
<proteinExistence type="predicted"/>
<name>A0AAW9I6J8_CLOPF</name>
<evidence type="ECO:0000313" key="6">
    <source>
        <dbReference type="Proteomes" id="UP001288778"/>
    </source>
</evidence>
<dbReference type="GO" id="GO:0005737">
    <property type="term" value="C:cytoplasm"/>
    <property type="evidence" value="ECO:0007669"/>
    <property type="project" value="TreeGrafter"/>
</dbReference>